<evidence type="ECO:0000313" key="2">
    <source>
        <dbReference type="EMBL" id="JAA60802.1"/>
    </source>
</evidence>
<dbReference type="Gene3D" id="2.10.80.10">
    <property type="entry name" value="Lipase, subunit A"/>
    <property type="match status" value="1"/>
</dbReference>
<proteinExistence type="evidence at transcript level"/>
<protein>
    <submittedName>
        <fullName evidence="2">Putative secreted peptide</fullName>
    </submittedName>
</protein>
<reference evidence="2" key="2">
    <citation type="journal article" date="2015" name="J. Proteomics">
        <title>Sexual differences in the sialomes of the zebra tick, Rhipicephalus pulchellus.</title>
        <authorList>
            <person name="Tan A.W."/>
            <person name="Francischetti I.M."/>
            <person name="Slovak M."/>
            <person name="Kini R.M."/>
            <person name="Ribeiro J.M."/>
        </authorList>
    </citation>
    <scope>NUCLEOTIDE SEQUENCE</scope>
    <source>
        <tissue evidence="2">Salivary gland</tissue>
    </source>
</reference>
<organism evidence="2">
    <name type="scientific">Rhipicephalus pulchellus</name>
    <name type="common">Yellow backed tick</name>
    <name type="synonym">Dermacentor pulchellus</name>
    <dbReference type="NCBI Taxonomy" id="72859"/>
    <lineage>
        <taxon>Eukaryota</taxon>
        <taxon>Metazoa</taxon>
        <taxon>Ecdysozoa</taxon>
        <taxon>Arthropoda</taxon>
        <taxon>Chelicerata</taxon>
        <taxon>Arachnida</taxon>
        <taxon>Acari</taxon>
        <taxon>Parasitiformes</taxon>
        <taxon>Ixodida</taxon>
        <taxon>Ixodoidea</taxon>
        <taxon>Ixodidae</taxon>
        <taxon>Rhipicephalinae</taxon>
        <taxon>Rhipicephalus</taxon>
        <taxon>Rhipicephalus</taxon>
    </lineage>
</organism>
<evidence type="ECO:0000256" key="1">
    <source>
        <dbReference type="SAM" id="SignalP"/>
    </source>
</evidence>
<dbReference type="AlphaFoldDB" id="L7MA98"/>
<feature type="chain" id="PRO_5003981525" evidence="1">
    <location>
        <begin position="26"/>
        <end position="120"/>
    </location>
</feature>
<reference evidence="2" key="1">
    <citation type="submission" date="2012-11" db="EMBL/GenBank/DDBJ databases">
        <authorList>
            <person name="Lucero-Rivera Y.E."/>
            <person name="Tovar-Ramirez D."/>
        </authorList>
    </citation>
    <scope>NUCLEOTIDE SEQUENCE</scope>
    <source>
        <tissue evidence="2">Salivary gland</tissue>
    </source>
</reference>
<keyword evidence="1" id="KW-0732">Signal</keyword>
<sequence length="120" mass="13880">MTHAFRFFNVTYGILLTSFLTRAAGDNRHKMVLPRPHHKVVRSVGQDCDTKTKCMLWTCCVRTLRATSCYHKTRVGERCSSYNISGIYQLYCPCAPGHGRCFMGRCVLQNTDRHHLRNRL</sequence>
<feature type="signal peptide" evidence="1">
    <location>
        <begin position="1"/>
        <end position="25"/>
    </location>
</feature>
<dbReference type="EMBL" id="GACK01004232">
    <property type="protein sequence ID" value="JAA60802.1"/>
    <property type="molecule type" value="mRNA"/>
</dbReference>
<name>L7MA98_RHIPC</name>
<accession>L7MA98</accession>